<gene>
    <name evidence="2" type="ORF">HDA43_003819</name>
</gene>
<evidence type="ECO:0000313" key="3">
    <source>
        <dbReference type="Proteomes" id="UP000576393"/>
    </source>
</evidence>
<reference evidence="2 3" key="1">
    <citation type="submission" date="2020-07" db="EMBL/GenBank/DDBJ databases">
        <title>Sequencing the genomes of 1000 actinobacteria strains.</title>
        <authorList>
            <person name="Klenk H.-P."/>
        </authorList>
    </citation>
    <scope>NUCLEOTIDE SEQUENCE [LARGE SCALE GENOMIC DNA]</scope>
    <source>
        <strain evidence="2 3">DSM 45763</strain>
    </source>
</reference>
<keyword evidence="3" id="KW-1185">Reference proteome</keyword>
<proteinExistence type="predicted"/>
<dbReference type="Pfam" id="PF01872">
    <property type="entry name" value="RibD_C"/>
    <property type="match status" value="1"/>
</dbReference>
<accession>A0A852V1S6</accession>
<evidence type="ECO:0000313" key="2">
    <source>
        <dbReference type="EMBL" id="NYF41618.1"/>
    </source>
</evidence>
<evidence type="ECO:0000259" key="1">
    <source>
        <dbReference type="Pfam" id="PF01872"/>
    </source>
</evidence>
<dbReference type="InterPro" id="IPR002734">
    <property type="entry name" value="RibDG_C"/>
</dbReference>
<organism evidence="2 3">
    <name type="scientific">Streptosporangium sandarakinum</name>
    <dbReference type="NCBI Taxonomy" id="1260955"/>
    <lineage>
        <taxon>Bacteria</taxon>
        <taxon>Bacillati</taxon>
        <taxon>Actinomycetota</taxon>
        <taxon>Actinomycetes</taxon>
        <taxon>Streptosporangiales</taxon>
        <taxon>Streptosporangiaceae</taxon>
        <taxon>Streptosporangium</taxon>
    </lineage>
</organism>
<dbReference type="SUPFAM" id="SSF53597">
    <property type="entry name" value="Dihydrofolate reductase-like"/>
    <property type="match status" value="1"/>
</dbReference>
<comment type="caution">
    <text evidence="2">The sequence shown here is derived from an EMBL/GenBank/DDBJ whole genome shotgun (WGS) entry which is preliminary data.</text>
</comment>
<sequence>MSVIVIEFITLDGIVSDPDGSAGTPAGGWAFRHGPETVAGDKFRLGGVLDDGVMLLGRRTWQLFSRLWPGRDDPFSARMNAVPKLVASRTLIDTAAWSNSQVIDGDLIDAVKREQRDVIITGSLSVVHALMAGDLIDEYRLLTFPTILGTGDRLFPAGGPPAYLECLSAAPAGAAVLTRYGREAR</sequence>
<dbReference type="Proteomes" id="UP000576393">
    <property type="component" value="Unassembled WGS sequence"/>
</dbReference>
<name>A0A852V1S6_9ACTN</name>
<dbReference type="AlphaFoldDB" id="A0A852V1S6"/>
<dbReference type="InterPro" id="IPR024072">
    <property type="entry name" value="DHFR-like_dom_sf"/>
</dbReference>
<feature type="domain" description="Bacterial bifunctional deaminase-reductase C-terminal" evidence="1">
    <location>
        <begin position="3"/>
        <end position="171"/>
    </location>
</feature>
<protein>
    <submittedName>
        <fullName evidence="2">Dihydrofolate reductase</fullName>
    </submittedName>
</protein>
<dbReference type="Gene3D" id="3.40.430.10">
    <property type="entry name" value="Dihydrofolate Reductase, subunit A"/>
    <property type="match status" value="1"/>
</dbReference>
<dbReference type="GO" id="GO:0009231">
    <property type="term" value="P:riboflavin biosynthetic process"/>
    <property type="evidence" value="ECO:0007669"/>
    <property type="project" value="InterPro"/>
</dbReference>
<dbReference type="EMBL" id="JACCCO010000002">
    <property type="protein sequence ID" value="NYF41618.1"/>
    <property type="molecule type" value="Genomic_DNA"/>
</dbReference>
<dbReference type="GO" id="GO:0008703">
    <property type="term" value="F:5-amino-6-(5-phosphoribosylamino)uracil reductase activity"/>
    <property type="evidence" value="ECO:0007669"/>
    <property type="project" value="InterPro"/>
</dbReference>
<dbReference type="RefSeq" id="WP_179823522.1">
    <property type="nucleotide sequence ID" value="NZ_JACCCO010000002.1"/>
</dbReference>